<proteinExistence type="predicted"/>
<dbReference type="InterPro" id="IPR038606">
    <property type="entry name" value="To_sf"/>
</dbReference>
<keyword evidence="1" id="KW-0732">Signal</keyword>
<feature type="signal peptide" evidence="1">
    <location>
        <begin position="1"/>
        <end position="20"/>
    </location>
</feature>
<dbReference type="InterPro" id="IPR010562">
    <property type="entry name" value="Haemolymph_juvenile_hormone-bd"/>
</dbReference>
<feature type="chain" id="PRO_5039902697" description="Protein takeout-like" evidence="1">
    <location>
        <begin position="21"/>
        <end position="244"/>
    </location>
</feature>
<gene>
    <name evidence="2" type="ORF">PVAND_015994</name>
</gene>
<dbReference type="Gene3D" id="3.15.10.30">
    <property type="entry name" value="Haemolymph juvenile hormone binding protein"/>
    <property type="match status" value="1"/>
</dbReference>
<sequence length="244" mass="28319">MKKIFIFFAACFYLIIAVAPDDFPSCSRRDPNLGKCIYNSIYKLKPLFASGKLSPELTIDPLDPFYLPSVTFGRTPITKVTFSDIYIIGATNFNLKEIKAHYENGYLKVMPRVELDRIDVKCKYYIHLWPVSQLGQIELSLLNVKVHGDARVRLYQRNGKEYAKVEQAKLMFDSIKAGNLRYSVPWRANEVNDARVFLNNLLKNFSEPLMKFLYRLLEKRIDQVHIDVVNEFIKNVPASYFLSE</sequence>
<dbReference type="PANTHER" id="PTHR11008">
    <property type="entry name" value="PROTEIN TAKEOUT-LIKE PROTEIN"/>
    <property type="match status" value="1"/>
</dbReference>
<comment type="caution">
    <text evidence="2">The sequence shown here is derived from an EMBL/GenBank/DDBJ whole genome shotgun (WGS) entry which is preliminary data.</text>
</comment>
<dbReference type="EMBL" id="JADBJN010000004">
    <property type="protein sequence ID" value="KAG5668037.1"/>
    <property type="molecule type" value="Genomic_DNA"/>
</dbReference>
<dbReference type="Proteomes" id="UP001107558">
    <property type="component" value="Chromosome 4"/>
</dbReference>
<dbReference type="OrthoDB" id="8191090at2759"/>
<dbReference type="SMART" id="SM00700">
    <property type="entry name" value="JHBP"/>
    <property type="match status" value="1"/>
</dbReference>
<dbReference type="PANTHER" id="PTHR11008:SF41">
    <property type="entry name" value="RE70318P"/>
    <property type="match status" value="1"/>
</dbReference>
<evidence type="ECO:0008006" key="4">
    <source>
        <dbReference type="Google" id="ProtNLM"/>
    </source>
</evidence>
<keyword evidence="3" id="KW-1185">Reference proteome</keyword>
<dbReference type="Pfam" id="PF06585">
    <property type="entry name" value="JHBP"/>
    <property type="match status" value="1"/>
</dbReference>
<protein>
    <recommendedName>
        <fullName evidence="4">Protein takeout-like</fullName>
    </recommendedName>
</protein>
<accession>A0A9J6BE67</accession>
<dbReference type="GO" id="GO:0005615">
    <property type="term" value="C:extracellular space"/>
    <property type="evidence" value="ECO:0007669"/>
    <property type="project" value="TreeGrafter"/>
</dbReference>
<evidence type="ECO:0000313" key="2">
    <source>
        <dbReference type="EMBL" id="KAG5668037.1"/>
    </source>
</evidence>
<evidence type="ECO:0000313" key="3">
    <source>
        <dbReference type="Proteomes" id="UP001107558"/>
    </source>
</evidence>
<reference evidence="2" key="1">
    <citation type="submission" date="2021-03" db="EMBL/GenBank/DDBJ databases">
        <title>Chromosome level genome of the anhydrobiotic midge Polypedilum vanderplanki.</title>
        <authorList>
            <person name="Yoshida Y."/>
            <person name="Kikawada T."/>
            <person name="Gusev O."/>
        </authorList>
    </citation>
    <scope>NUCLEOTIDE SEQUENCE</scope>
    <source>
        <strain evidence="2">NIAS01</strain>
        <tissue evidence="2">Whole body or cell culture</tissue>
    </source>
</reference>
<organism evidence="2 3">
    <name type="scientific">Polypedilum vanderplanki</name>
    <name type="common">Sleeping chironomid midge</name>
    <dbReference type="NCBI Taxonomy" id="319348"/>
    <lineage>
        <taxon>Eukaryota</taxon>
        <taxon>Metazoa</taxon>
        <taxon>Ecdysozoa</taxon>
        <taxon>Arthropoda</taxon>
        <taxon>Hexapoda</taxon>
        <taxon>Insecta</taxon>
        <taxon>Pterygota</taxon>
        <taxon>Neoptera</taxon>
        <taxon>Endopterygota</taxon>
        <taxon>Diptera</taxon>
        <taxon>Nematocera</taxon>
        <taxon>Chironomoidea</taxon>
        <taxon>Chironomidae</taxon>
        <taxon>Chironominae</taxon>
        <taxon>Polypedilum</taxon>
        <taxon>Polypedilum</taxon>
    </lineage>
</organism>
<evidence type="ECO:0000256" key="1">
    <source>
        <dbReference type="SAM" id="SignalP"/>
    </source>
</evidence>
<name>A0A9J6BE67_POLVA</name>
<dbReference type="AlphaFoldDB" id="A0A9J6BE67"/>